<dbReference type="PRINTS" id="PR00457">
    <property type="entry name" value="ANPEROXIDASE"/>
</dbReference>
<feature type="signal peptide" evidence="6">
    <location>
        <begin position="1"/>
        <end position="18"/>
    </location>
</feature>
<dbReference type="InterPro" id="IPR019791">
    <property type="entry name" value="Haem_peroxidase_animal"/>
</dbReference>
<dbReference type="GO" id="GO:0006979">
    <property type="term" value="P:response to oxidative stress"/>
    <property type="evidence" value="ECO:0007669"/>
    <property type="project" value="InterPro"/>
</dbReference>
<feature type="binding site" description="axial binding residue" evidence="5">
    <location>
        <position position="258"/>
    </location>
    <ligand>
        <name>heme b</name>
        <dbReference type="ChEBI" id="CHEBI:60344"/>
    </ligand>
    <ligandPart>
        <name>Fe</name>
        <dbReference type="ChEBI" id="CHEBI:18248"/>
    </ligandPart>
</feature>
<evidence type="ECO:0000256" key="1">
    <source>
        <dbReference type="ARBA" id="ARBA00004613"/>
    </source>
</evidence>
<evidence type="ECO:0000256" key="2">
    <source>
        <dbReference type="ARBA" id="ARBA00022525"/>
    </source>
</evidence>
<evidence type="ECO:0000256" key="3">
    <source>
        <dbReference type="ARBA" id="ARBA00022559"/>
    </source>
</evidence>
<reference evidence="9" key="1">
    <citation type="submission" date="2016-04" db="UniProtKB">
        <authorList>
            <consortium name="WormBaseParasite"/>
        </authorList>
    </citation>
    <scope>IDENTIFICATION</scope>
</reference>
<name>A0A0N4YB91_NIPBR</name>
<evidence type="ECO:0000313" key="7">
    <source>
        <dbReference type="EMBL" id="VDL77301.1"/>
    </source>
</evidence>
<keyword evidence="2" id="KW-0964">Secreted</keyword>
<dbReference type="GO" id="GO:0020037">
    <property type="term" value="F:heme binding"/>
    <property type="evidence" value="ECO:0007669"/>
    <property type="project" value="InterPro"/>
</dbReference>
<dbReference type="OMA" id="HIHPARI"/>
<keyword evidence="5" id="KW-0408">Iron</keyword>
<dbReference type="WBParaSite" id="NBR_0001371101-mRNA-1">
    <property type="protein sequence ID" value="NBR_0001371101-mRNA-1"/>
    <property type="gene ID" value="NBR_0001371101"/>
</dbReference>
<dbReference type="PROSITE" id="PS50292">
    <property type="entry name" value="PEROXIDASE_3"/>
    <property type="match status" value="1"/>
</dbReference>
<keyword evidence="4" id="KW-0325">Glycoprotein</keyword>
<protein>
    <submittedName>
        <fullName evidence="9">Chorion peroxidase (inferred by orthology to a D. melanogaster protein)</fullName>
    </submittedName>
</protein>
<dbReference type="Gene3D" id="1.10.640.10">
    <property type="entry name" value="Haem peroxidase domain superfamily, animal type"/>
    <property type="match status" value="2"/>
</dbReference>
<dbReference type="GO" id="GO:0046872">
    <property type="term" value="F:metal ion binding"/>
    <property type="evidence" value="ECO:0007669"/>
    <property type="project" value="UniProtKB-KW"/>
</dbReference>
<keyword evidence="5" id="KW-0479">Metal-binding</keyword>
<dbReference type="PANTHER" id="PTHR11475:SF4">
    <property type="entry name" value="CHORION PEROXIDASE"/>
    <property type="match status" value="1"/>
</dbReference>
<dbReference type="InterPro" id="IPR037120">
    <property type="entry name" value="Haem_peroxidase_sf_animal"/>
</dbReference>
<dbReference type="GO" id="GO:0004601">
    <property type="term" value="F:peroxidase activity"/>
    <property type="evidence" value="ECO:0007669"/>
    <property type="project" value="UniProtKB-KW"/>
</dbReference>
<keyword evidence="5" id="KW-0349">Heme</keyword>
<sequence length="499" mass="54406">MHQASTFVLFLATGACFGNPLEQVVVSALKSANVKLNVDENKGDYLAEVTKVVVGNLGSNVLIKLSELDVDDMLKKAGIPPTQGQSPRCAEAFECGSDKRCLAFTRALNGQTGFGVRTPINQNSPFLDLSTVYGSSACVAASVRSFVDGQLKTFNLNGEILPPQNKNDTACRSKAPEYCFLAGDSRSKQQPGLVSRRVNIAQFQHHVFNEYLPLVIGQQLVNAFHLTPLKTGYYTGYSSSVNAATSAEFSAAAFRFGHGLVRKDFPRLTNSNGTAGVTIELKGNMNTADFHYTPNQGGEASFIEGMLQCPVMKADNEFSFPIRNQLFEQRGVPASGTDLVSINNMRGRDMGLFPYNEYRTLVGLKRATTFDDLKSEMDPANVEALKNVYADVNDIDLYSGIILEKPTPGAMVGPTGGYIIAEQFSAFKRGDRFFYENKASSTQGLSKDELQAIRDSRLAKVFCTNNDDMKNVNLDVFALTTDRVPCSSIPVLDIKPFLG</sequence>
<feature type="chain" id="PRO_5043125413" evidence="6">
    <location>
        <begin position="19"/>
        <end position="499"/>
    </location>
</feature>
<dbReference type="GO" id="GO:0005576">
    <property type="term" value="C:extracellular region"/>
    <property type="evidence" value="ECO:0007669"/>
    <property type="project" value="UniProtKB-SubCell"/>
</dbReference>
<dbReference type="InterPro" id="IPR010255">
    <property type="entry name" value="Haem_peroxidase_sf"/>
</dbReference>
<keyword evidence="3" id="KW-0560">Oxidoreductase</keyword>
<dbReference type="Proteomes" id="UP000271162">
    <property type="component" value="Unassembled WGS sequence"/>
</dbReference>
<comment type="subcellular location">
    <subcellularLocation>
        <location evidence="1">Secreted</location>
    </subcellularLocation>
</comment>
<proteinExistence type="predicted"/>
<accession>A0A0N4YB91</accession>
<keyword evidence="6" id="KW-0732">Signal</keyword>
<dbReference type="EMBL" id="UYSL01021122">
    <property type="protein sequence ID" value="VDL77301.1"/>
    <property type="molecule type" value="Genomic_DNA"/>
</dbReference>
<organism evidence="9">
    <name type="scientific">Nippostrongylus brasiliensis</name>
    <name type="common">Rat hookworm</name>
    <dbReference type="NCBI Taxonomy" id="27835"/>
    <lineage>
        <taxon>Eukaryota</taxon>
        <taxon>Metazoa</taxon>
        <taxon>Ecdysozoa</taxon>
        <taxon>Nematoda</taxon>
        <taxon>Chromadorea</taxon>
        <taxon>Rhabditida</taxon>
        <taxon>Rhabditina</taxon>
        <taxon>Rhabditomorpha</taxon>
        <taxon>Strongyloidea</taxon>
        <taxon>Heligmosomidae</taxon>
        <taxon>Nippostrongylus</taxon>
    </lineage>
</organism>
<evidence type="ECO:0000313" key="9">
    <source>
        <dbReference type="WBParaSite" id="NBR_0001371101-mRNA-1"/>
    </source>
</evidence>
<evidence type="ECO:0000256" key="4">
    <source>
        <dbReference type="ARBA" id="ARBA00023180"/>
    </source>
</evidence>
<keyword evidence="8" id="KW-1185">Reference proteome</keyword>
<dbReference type="STRING" id="27835.A0A0N4YB91"/>
<dbReference type="CDD" id="cd09823">
    <property type="entry name" value="peroxinectin_like"/>
    <property type="match status" value="1"/>
</dbReference>
<keyword evidence="3" id="KW-0575">Peroxidase</keyword>
<dbReference type="Pfam" id="PF03098">
    <property type="entry name" value="An_peroxidase"/>
    <property type="match status" value="2"/>
</dbReference>
<evidence type="ECO:0000256" key="5">
    <source>
        <dbReference type="PIRSR" id="PIRSR619791-2"/>
    </source>
</evidence>
<gene>
    <name evidence="7" type="ORF">NBR_LOCUS13712</name>
</gene>
<evidence type="ECO:0000256" key="6">
    <source>
        <dbReference type="SAM" id="SignalP"/>
    </source>
</evidence>
<dbReference type="PANTHER" id="PTHR11475">
    <property type="entry name" value="OXIDASE/PEROXIDASE"/>
    <property type="match status" value="1"/>
</dbReference>
<dbReference type="SUPFAM" id="SSF48113">
    <property type="entry name" value="Heme-dependent peroxidases"/>
    <property type="match status" value="1"/>
</dbReference>
<dbReference type="AlphaFoldDB" id="A0A0N4YB91"/>
<evidence type="ECO:0000313" key="8">
    <source>
        <dbReference type="Proteomes" id="UP000271162"/>
    </source>
</evidence>
<reference evidence="7 8" key="2">
    <citation type="submission" date="2018-11" db="EMBL/GenBank/DDBJ databases">
        <authorList>
            <consortium name="Pathogen Informatics"/>
        </authorList>
    </citation>
    <scope>NUCLEOTIDE SEQUENCE [LARGE SCALE GENOMIC DNA]</scope>
</reference>